<dbReference type="Proteomes" id="UP000266497">
    <property type="component" value="Unassembled WGS sequence"/>
</dbReference>
<reference evidence="5 6" key="1">
    <citation type="submission" date="2018-08" db="EMBL/GenBank/DDBJ databases">
        <title>A genome reference for cultivated species of the human gut microbiota.</title>
        <authorList>
            <person name="Zou Y."/>
            <person name="Xue W."/>
            <person name="Luo G."/>
        </authorList>
    </citation>
    <scope>NUCLEOTIDE SEQUENCE [LARGE SCALE GENOMIC DNA]</scope>
    <source>
        <strain evidence="3 5">AF25-30LB</strain>
        <strain evidence="4 6">AF39-8AT</strain>
    </source>
</reference>
<evidence type="ECO:0000313" key="5">
    <source>
        <dbReference type="Proteomes" id="UP000266497"/>
    </source>
</evidence>
<evidence type="ECO:0000313" key="6">
    <source>
        <dbReference type="Proteomes" id="UP000286392"/>
    </source>
</evidence>
<dbReference type="GeneID" id="5303782"/>
<evidence type="ECO:0000313" key="7">
    <source>
        <dbReference type="Proteomes" id="UP000462015"/>
    </source>
</evidence>
<sequence>MYIVSPFTPIFFKPSTDMCRASGKYMQIFAPSDEVMIQVITRSESRPITGKVINIVTGHETVIDWQIWSMNHTDKIYYHVLTALAEGCYRIDINGMVSEPFRITSDTSELSRTTLIQYSMKDNRQRQDAVFWISDTQYFFDWRAPGGFMDDNWVFGVNNEQFTTYDNNLSEIYALETTQKTFTLGNAQGCPVWFGELLNRILCCTYVYFEGERFIRADANVPEMSQPIEGYKSYIFKQILQDIKIVDYTESENLIKIRRVDDKSFRKVANKILTV</sequence>
<protein>
    <submittedName>
        <fullName evidence="3">Uncharacterized protein</fullName>
    </submittedName>
</protein>
<evidence type="ECO:0000313" key="3">
    <source>
        <dbReference type="EMBL" id="RGR38994.1"/>
    </source>
</evidence>
<dbReference type="EMBL" id="QROB01000030">
    <property type="protein sequence ID" value="RHK84289.1"/>
    <property type="molecule type" value="Genomic_DNA"/>
</dbReference>
<dbReference type="Proteomes" id="UP000286392">
    <property type="component" value="Unassembled WGS sequence"/>
</dbReference>
<reference evidence="1 7" key="2">
    <citation type="journal article" date="2019" name="Nat. Med.">
        <title>A library of human gut bacterial isolates paired with longitudinal multiomics data enables mechanistic microbiome research.</title>
        <authorList>
            <person name="Poyet M."/>
            <person name="Groussin M."/>
            <person name="Gibbons S.M."/>
            <person name="Avila-Pacheco J."/>
            <person name="Jiang X."/>
            <person name="Kearney S.M."/>
            <person name="Perrotta A.R."/>
            <person name="Berdy B."/>
            <person name="Zhao S."/>
            <person name="Lieberman T.D."/>
            <person name="Swanson P.K."/>
            <person name="Smith M."/>
            <person name="Roesemann S."/>
            <person name="Alexander J.E."/>
            <person name="Rich S.A."/>
            <person name="Livny J."/>
            <person name="Vlamakis H."/>
            <person name="Clish C."/>
            <person name="Bullock K."/>
            <person name="Deik A."/>
            <person name="Scott J."/>
            <person name="Pierce K.A."/>
            <person name="Xavier R.J."/>
            <person name="Alm E.J."/>
        </authorList>
    </citation>
    <scope>NUCLEOTIDE SEQUENCE [LARGE SCALE GENOMIC DNA]</scope>
    <source>
        <strain evidence="1 7">BIOML-A98</strain>
    </source>
</reference>
<dbReference type="AlphaFoldDB" id="A0A395URK7"/>
<evidence type="ECO:0000313" key="1">
    <source>
        <dbReference type="EMBL" id="KAB6632571.1"/>
    </source>
</evidence>
<name>A0A395URK7_PHOVU</name>
<dbReference type="EMBL" id="WDAL01000034">
    <property type="protein sequence ID" value="KAB6632571.1"/>
    <property type="molecule type" value="Genomic_DNA"/>
</dbReference>
<dbReference type="EMBL" id="JAWDET010000006">
    <property type="protein sequence ID" value="MDU0241093.1"/>
    <property type="molecule type" value="Genomic_DNA"/>
</dbReference>
<gene>
    <name evidence="4" type="ORF">DW043_17260</name>
    <name evidence="3" type="ORF">DWY53_11490</name>
    <name evidence="1" type="ORF">GAY12_15990</name>
    <name evidence="2" type="ORF">RVH43_10830</name>
</gene>
<proteinExistence type="predicted"/>
<comment type="caution">
    <text evidence="3">The sequence shown here is derived from an EMBL/GenBank/DDBJ whole genome shotgun (WGS) entry which is preliminary data.</text>
</comment>
<organism evidence="3 5">
    <name type="scientific">Phocaeicola vulgatus</name>
    <name type="common">Bacteroides vulgatus</name>
    <dbReference type="NCBI Taxonomy" id="821"/>
    <lineage>
        <taxon>Bacteria</taxon>
        <taxon>Pseudomonadati</taxon>
        <taxon>Bacteroidota</taxon>
        <taxon>Bacteroidia</taxon>
        <taxon>Bacteroidales</taxon>
        <taxon>Bacteroidaceae</taxon>
        <taxon>Phocaeicola</taxon>
    </lineage>
</organism>
<dbReference type="RefSeq" id="WP_011965750.1">
    <property type="nucleotide sequence ID" value="NZ_CAXTGH010000029.1"/>
</dbReference>
<dbReference type="Proteomes" id="UP001181239">
    <property type="component" value="Unassembled WGS sequence"/>
</dbReference>
<accession>A0A395URK7</accession>
<evidence type="ECO:0000313" key="2">
    <source>
        <dbReference type="EMBL" id="MDU0241093.1"/>
    </source>
</evidence>
<evidence type="ECO:0000313" key="4">
    <source>
        <dbReference type="EMBL" id="RHK84289.1"/>
    </source>
</evidence>
<dbReference type="EMBL" id="QRUD01000029">
    <property type="protein sequence ID" value="RGR38994.1"/>
    <property type="molecule type" value="Genomic_DNA"/>
</dbReference>
<dbReference type="Proteomes" id="UP000462015">
    <property type="component" value="Unassembled WGS sequence"/>
</dbReference>
<reference evidence="2" key="3">
    <citation type="submission" date="2023-10" db="EMBL/GenBank/DDBJ databases">
        <title>Genome of Potential pathogenic bacteria in Crohn's disease.</title>
        <authorList>
            <person name="Rodriguez-Palacios A."/>
        </authorList>
    </citation>
    <scope>NUCLEOTIDE SEQUENCE</scope>
    <source>
        <strain evidence="2">CavFT-hAR11</strain>
    </source>
</reference>